<sequence length="185" mass="21124">MLEKGIDILPTARIKKTIVIASYEMMDKKKEDLKKIAFNVIIFDESHSLKDEKAKRTKAAMELASSANRVILLSATPALSCPAELYTQIKMVNKKLFPNFQDFVIRYCDGRKVGNYFVTNGATRQEEFSSILPEAIIIRRTKDILPPDVALKPKRRFMVVLCQKTIDAKMEELDAKEKAVKKKKK</sequence>
<proteinExistence type="predicted"/>
<evidence type="ECO:0000313" key="2">
    <source>
        <dbReference type="WBParaSite" id="ES5_v2.g26717.t1"/>
    </source>
</evidence>
<organism evidence="1 2">
    <name type="scientific">Panagrolaimus sp. ES5</name>
    <dbReference type="NCBI Taxonomy" id="591445"/>
    <lineage>
        <taxon>Eukaryota</taxon>
        <taxon>Metazoa</taxon>
        <taxon>Ecdysozoa</taxon>
        <taxon>Nematoda</taxon>
        <taxon>Chromadorea</taxon>
        <taxon>Rhabditida</taxon>
        <taxon>Tylenchina</taxon>
        <taxon>Panagrolaimomorpha</taxon>
        <taxon>Panagrolaimoidea</taxon>
        <taxon>Panagrolaimidae</taxon>
        <taxon>Panagrolaimus</taxon>
    </lineage>
</organism>
<protein>
    <submittedName>
        <fullName evidence="2">Helicase ATP-binding domain-containing protein</fullName>
    </submittedName>
</protein>
<dbReference type="WBParaSite" id="ES5_v2.g26717.t1">
    <property type="protein sequence ID" value="ES5_v2.g26717.t1"/>
    <property type="gene ID" value="ES5_v2.g26717"/>
</dbReference>
<dbReference type="Proteomes" id="UP000887579">
    <property type="component" value="Unplaced"/>
</dbReference>
<evidence type="ECO:0000313" key="1">
    <source>
        <dbReference type="Proteomes" id="UP000887579"/>
    </source>
</evidence>
<reference evidence="2" key="1">
    <citation type="submission" date="2022-11" db="UniProtKB">
        <authorList>
            <consortium name="WormBaseParasite"/>
        </authorList>
    </citation>
    <scope>IDENTIFICATION</scope>
</reference>
<name>A0AC34GAF9_9BILA</name>
<accession>A0AC34GAF9</accession>